<protein>
    <submittedName>
        <fullName evidence="2">Uncharacterized protein</fullName>
    </submittedName>
</protein>
<reference evidence="2 3" key="1">
    <citation type="journal article" date="2024" name="J Genomics">
        <title>Draft genome sequencing and assembly of Favolaschia claudopus CIRM-BRFM 2984 isolated from oak limbs.</title>
        <authorList>
            <person name="Navarro D."/>
            <person name="Drula E."/>
            <person name="Chaduli D."/>
            <person name="Cazenave R."/>
            <person name="Ahrendt S."/>
            <person name="Wang J."/>
            <person name="Lipzen A."/>
            <person name="Daum C."/>
            <person name="Barry K."/>
            <person name="Grigoriev I.V."/>
            <person name="Favel A."/>
            <person name="Rosso M.N."/>
            <person name="Martin F."/>
        </authorList>
    </citation>
    <scope>NUCLEOTIDE SEQUENCE [LARGE SCALE GENOMIC DNA]</scope>
    <source>
        <strain evidence="2 3">CIRM-BRFM 2984</strain>
    </source>
</reference>
<dbReference type="Proteomes" id="UP001362999">
    <property type="component" value="Unassembled WGS sequence"/>
</dbReference>
<organism evidence="2 3">
    <name type="scientific">Favolaschia claudopus</name>
    <dbReference type="NCBI Taxonomy" id="2862362"/>
    <lineage>
        <taxon>Eukaryota</taxon>
        <taxon>Fungi</taxon>
        <taxon>Dikarya</taxon>
        <taxon>Basidiomycota</taxon>
        <taxon>Agaricomycotina</taxon>
        <taxon>Agaricomycetes</taxon>
        <taxon>Agaricomycetidae</taxon>
        <taxon>Agaricales</taxon>
        <taxon>Marasmiineae</taxon>
        <taxon>Mycenaceae</taxon>
        <taxon>Favolaschia</taxon>
    </lineage>
</organism>
<keyword evidence="3" id="KW-1185">Reference proteome</keyword>
<accession>A0AAW0E7H9</accession>
<sequence>MHQVYTVPYSHPIHLYPSDDATDASYEVDVGGLYHPERKTHFDDDYIEPDTDEGDLCAYENPADYADNPDTYPYDAFRGSTPPYLPSPESDDAHRDASPPISIPTNDDEDPSNQFASMFSYPAVPRPREYFGDSMLAHYASALEGFDKAGLHEDDANDGDNSESNLCSDFNALFDLNYNSHSNTHYFDFNKWDSSDSESESDDEHAVKRRCKVHDGDDSDEEEFDHAVRCRCKFVDGEEDDEYEYDSGSDRTWEGEDEEEDGEVDPGCAYGGGEIPWRYSFESKLAAANGSAYVEDMES</sequence>
<evidence type="ECO:0000313" key="3">
    <source>
        <dbReference type="Proteomes" id="UP001362999"/>
    </source>
</evidence>
<feature type="region of interest" description="Disordered" evidence="1">
    <location>
        <begin position="239"/>
        <end position="266"/>
    </location>
</feature>
<comment type="caution">
    <text evidence="2">The sequence shown here is derived from an EMBL/GenBank/DDBJ whole genome shotgun (WGS) entry which is preliminary data.</text>
</comment>
<gene>
    <name evidence="2" type="ORF">R3P38DRAFT_2837940</name>
</gene>
<feature type="compositionally biased region" description="Acidic residues" evidence="1">
    <location>
        <begin position="255"/>
        <end position="264"/>
    </location>
</feature>
<name>A0AAW0E7H9_9AGAR</name>
<feature type="region of interest" description="Disordered" evidence="1">
    <location>
        <begin position="65"/>
        <end position="117"/>
    </location>
</feature>
<proteinExistence type="predicted"/>
<dbReference type="EMBL" id="JAWWNJ010000003">
    <property type="protein sequence ID" value="KAK7059800.1"/>
    <property type="molecule type" value="Genomic_DNA"/>
</dbReference>
<evidence type="ECO:0000256" key="1">
    <source>
        <dbReference type="SAM" id="MobiDB-lite"/>
    </source>
</evidence>
<dbReference type="AlphaFoldDB" id="A0AAW0E7H9"/>
<evidence type="ECO:0000313" key="2">
    <source>
        <dbReference type="EMBL" id="KAK7059800.1"/>
    </source>
</evidence>